<comment type="pathway">
    <text evidence="5">tRNA modification; tRNA-queuosine biosynthesis.</text>
</comment>
<keyword evidence="1 5" id="KW-0963">Cytoplasm</keyword>
<keyword evidence="4 5" id="KW-0671">Queuosine biosynthesis</keyword>
<dbReference type="Pfam" id="PF02547">
    <property type="entry name" value="Queuosine_synth"/>
    <property type="match status" value="1"/>
</dbReference>
<dbReference type="InterPro" id="IPR036100">
    <property type="entry name" value="QueA_sf"/>
</dbReference>
<evidence type="ECO:0000313" key="6">
    <source>
        <dbReference type="EMBL" id="TVM16649.1"/>
    </source>
</evidence>
<comment type="function">
    <text evidence="5">Transfers and isomerizes the ribose moiety from AdoMet to the 7-aminomethyl group of 7-deazaguanine (preQ1-tRNA) to give epoxyqueuosine (oQ-tRNA).</text>
</comment>
<keyword evidence="6" id="KW-0413">Isomerase</keyword>
<dbReference type="RefSeq" id="WP_144303401.1">
    <property type="nucleotide sequence ID" value="NZ_QMIE01000010.1"/>
</dbReference>
<evidence type="ECO:0000313" key="7">
    <source>
        <dbReference type="Proteomes" id="UP000448292"/>
    </source>
</evidence>
<keyword evidence="6" id="KW-0328">Glycosyltransferase</keyword>
<dbReference type="AlphaFoldDB" id="A0A7M3MDG1"/>
<dbReference type="Gene3D" id="3.40.1780.10">
    <property type="entry name" value="QueA-like"/>
    <property type="match status" value="1"/>
</dbReference>
<dbReference type="EC" id="2.4.99.17" evidence="5"/>
<comment type="catalytic activity">
    <reaction evidence="5">
        <text>7-aminomethyl-7-carbaguanosine(34) in tRNA + S-adenosyl-L-methionine = epoxyqueuosine(34) in tRNA + adenine + L-methionine + 2 H(+)</text>
        <dbReference type="Rhea" id="RHEA:32155"/>
        <dbReference type="Rhea" id="RHEA-COMP:10342"/>
        <dbReference type="Rhea" id="RHEA-COMP:18582"/>
        <dbReference type="ChEBI" id="CHEBI:15378"/>
        <dbReference type="ChEBI" id="CHEBI:16708"/>
        <dbReference type="ChEBI" id="CHEBI:57844"/>
        <dbReference type="ChEBI" id="CHEBI:59789"/>
        <dbReference type="ChEBI" id="CHEBI:82833"/>
        <dbReference type="ChEBI" id="CHEBI:194443"/>
        <dbReference type="EC" id="2.4.99.17"/>
    </reaction>
</comment>
<evidence type="ECO:0000256" key="2">
    <source>
        <dbReference type="ARBA" id="ARBA00022679"/>
    </source>
</evidence>
<dbReference type="NCBIfam" id="NF001140">
    <property type="entry name" value="PRK00147.1"/>
    <property type="match status" value="1"/>
</dbReference>
<comment type="similarity">
    <text evidence="5">Belongs to the QueA family.</text>
</comment>
<keyword evidence="3 5" id="KW-0949">S-adenosyl-L-methionine</keyword>
<comment type="caution">
    <text evidence="6">The sequence shown here is derived from an EMBL/GenBank/DDBJ whole genome shotgun (WGS) entry which is preliminary data.</text>
</comment>
<dbReference type="Gene3D" id="2.40.10.240">
    <property type="entry name" value="QueA-like"/>
    <property type="match status" value="1"/>
</dbReference>
<keyword evidence="7" id="KW-1185">Reference proteome</keyword>
<accession>A0A7M3MDG1</accession>
<reference evidence="6 7" key="1">
    <citation type="submission" date="2018-06" db="EMBL/GenBank/DDBJ databases">
        <title>Complete genome of Desulfovibrio indonesiensis P37SLT.</title>
        <authorList>
            <person name="Crispim J.S."/>
            <person name="Vidigal P.M.P."/>
            <person name="Silva L.C.F."/>
            <person name="Laguardia C.N."/>
            <person name="Araujo L.C."/>
            <person name="Dias R.S."/>
            <person name="Sousa M.P."/>
            <person name="Paula S.O."/>
            <person name="Silva C."/>
        </authorList>
    </citation>
    <scope>NUCLEOTIDE SEQUENCE [LARGE SCALE GENOMIC DNA]</scope>
    <source>
        <strain evidence="6 7">P37SLT</strain>
    </source>
</reference>
<keyword evidence="2 5" id="KW-0808">Transferase</keyword>
<gene>
    <name evidence="5" type="primary">queA</name>
    <name evidence="6" type="ORF">DPQ33_11660</name>
</gene>
<organism evidence="6 7">
    <name type="scientific">Oceanidesulfovibrio indonesiensis</name>
    <dbReference type="NCBI Taxonomy" id="54767"/>
    <lineage>
        <taxon>Bacteria</taxon>
        <taxon>Pseudomonadati</taxon>
        <taxon>Thermodesulfobacteriota</taxon>
        <taxon>Desulfovibrionia</taxon>
        <taxon>Desulfovibrionales</taxon>
        <taxon>Desulfovibrionaceae</taxon>
        <taxon>Oceanidesulfovibrio</taxon>
    </lineage>
</organism>
<dbReference type="EMBL" id="QMIE01000010">
    <property type="protein sequence ID" value="TVM16649.1"/>
    <property type="molecule type" value="Genomic_DNA"/>
</dbReference>
<evidence type="ECO:0000256" key="1">
    <source>
        <dbReference type="ARBA" id="ARBA00022490"/>
    </source>
</evidence>
<proteinExistence type="inferred from homology"/>
<evidence type="ECO:0000256" key="4">
    <source>
        <dbReference type="ARBA" id="ARBA00022785"/>
    </source>
</evidence>
<name>A0A7M3MDG1_9BACT</name>
<dbReference type="UniPathway" id="UPA00392"/>
<dbReference type="GO" id="GO:0005737">
    <property type="term" value="C:cytoplasm"/>
    <property type="evidence" value="ECO:0007669"/>
    <property type="project" value="UniProtKB-SubCell"/>
</dbReference>
<dbReference type="PANTHER" id="PTHR30307">
    <property type="entry name" value="S-ADENOSYLMETHIONINE:TRNA RIBOSYLTRANSFERASE-ISOMERASE"/>
    <property type="match status" value="1"/>
</dbReference>
<dbReference type="NCBIfam" id="TIGR00113">
    <property type="entry name" value="queA"/>
    <property type="match status" value="1"/>
</dbReference>
<dbReference type="PANTHER" id="PTHR30307:SF0">
    <property type="entry name" value="S-ADENOSYLMETHIONINE:TRNA RIBOSYLTRANSFERASE-ISOMERASE"/>
    <property type="match status" value="1"/>
</dbReference>
<dbReference type="GO" id="GO:0051075">
    <property type="term" value="F:S-adenosylmethionine:tRNA ribosyltransferase-isomerase activity"/>
    <property type="evidence" value="ECO:0007669"/>
    <property type="project" value="UniProtKB-EC"/>
</dbReference>
<sequence>MNEFELDCYDYELPPECIAKHPPAVRSASKLLVVQRGDGRLEDAATKDIAALLPKGALLVVNDTRVVPARLKGLRATGGRVEFLLLTPIPCMVVNIDKEGWSHAEVEGLVRSSKGPRKGERIELGRDIAMTMGEKGEYGRSVVTLHWQGDLASRLDENGELPLPPYLGRPQEDSDMQRYQTEFARVDKAGSVAAPTAGLHFDAAIRDSLRNAGIETATVSLYVGYGTFSPVRAEDIRDHVMHAEYAEMTAETAEQIRRAKAEGKPVIPVGTTSLRTLEGAHAATGAIEAFEGWIDIFIKPPYTTKVADGLFTNFHLPKSSLFILVCALAGRDLMQRAYAHARDTGYRFFSYGDAMLIL</sequence>
<dbReference type="HAMAP" id="MF_00113">
    <property type="entry name" value="QueA"/>
    <property type="match status" value="1"/>
</dbReference>
<evidence type="ECO:0000256" key="5">
    <source>
        <dbReference type="HAMAP-Rule" id="MF_00113"/>
    </source>
</evidence>
<comment type="subunit">
    <text evidence="5">Monomer.</text>
</comment>
<dbReference type="InterPro" id="IPR042119">
    <property type="entry name" value="QueA_dom2"/>
</dbReference>
<dbReference type="GO" id="GO:0008616">
    <property type="term" value="P:tRNA queuosine(34) biosynthetic process"/>
    <property type="evidence" value="ECO:0007669"/>
    <property type="project" value="UniProtKB-UniRule"/>
</dbReference>
<protein>
    <recommendedName>
        <fullName evidence="5">S-adenosylmethionine:tRNA ribosyltransferase-isomerase</fullName>
        <ecNumber evidence="5">2.4.99.17</ecNumber>
    </recommendedName>
    <alternativeName>
        <fullName evidence="5">Queuosine biosynthesis protein QueA</fullName>
    </alternativeName>
</protein>
<evidence type="ECO:0000256" key="3">
    <source>
        <dbReference type="ARBA" id="ARBA00022691"/>
    </source>
</evidence>
<dbReference type="SUPFAM" id="SSF111337">
    <property type="entry name" value="QueA-like"/>
    <property type="match status" value="1"/>
</dbReference>
<dbReference type="Proteomes" id="UP000448292">
    <property type="component" value="Unassembled WGS sequence"/>
</dbReference>
<dbReference type="InterPro" id="IPR003699">
    <property type="entry name" value="QueA"/>
</dbReference>
<dbReference type="InterPro" id="IPR042118">
    <property type="entry name" value="QueA_dom1"/>
</dbReference>
<dbReference type="OrthoDB" id="9805933at2"/>
<comment type="subcellular location">
    <subcellularLocation>
        <location evidence="5">Cytoplasm</location>
    </subcellularLocation>
</comment>